<dbReference type="GO" id="GO:0004252">
    <property type="term" value="F:serine-type endopeptidase activity"/>
    <property type="evidence" value="ECO:0007669"/>
    <property type="project" value="UniProtKB-UniRule"/>
</dbReference>
<dbReference type="PANTHER" id="PTHR10381:SF70">
    <property type="entry name" value="ATP-DEPENDENT CLP PROTEASE PROTEOLYTIC SUBUNIT"/>
    <property type="match status" value="1"/>
</dbReference>
<dbReference type="EMBL" id="MFGX01000125">
    <property type="protein sequence ID" value="OGF52865.1"/>
    <property type="molecule type" value="Genomic_DNA"/>
</dbReference>
<evidence type="ECO:0000256" key="4">
    <source>
        <dbReference type="ARBA" id="ARBA00022801"/>
    </source>
</evidence>
<keyword evidence="4 7" id="KW-0378">Hydrolase</keyword>
<organism evidence="10 11">
    <name type="scientific">Fraserbacteria sp. (strain RBG_16_55_9)</name>
    <dbReference type="NCBI Taxonomy" id="1817864"/>
    <lineage>
        <taxon>Bacteria</taxon>
        <taxon>Candidatus Fraseribacteriota</taxon>
    </lineage>
</organism>
<dbReference type="InterPro" id="IPR023562">
    <property type="entry name" value="ClpP/TepA"/>
</dbReference>
<dbReference type="PROSITE" id="PS00381">
    <property type="entry name" value="CLP_PROTEASE_SER"/>
    <property type="match status" value="1"/>
</dbReference>
<dbReference type="AlphaFoldDB" id="A0A1F5UP07"/>
<gene>
    <name evidence="7" type="primary">clpP</name>
    <name evidence="10" type="ORF">A2Z21_04175</name>
</gene>
<evidence type="ECO:0000256" key="3">
    <source>
        <dbReference type="ARBA" id="ARBA00022670"/>
    </source>
</evidence>
<comment type="subcellular location">
    <subcellularLocation>
        <location evidence="7">Cytoplasm</location>
    </subcellularLocation>
</comment>
<feature type="active site" evidence="7">
    <location>
        <position position="128"/>
    </location>
</feature>
<accession>A0A1F5UP07</accession>
<dbReference type="CDD" id="cd07017">
    <property type="entry name" value="S14_ClpP_2"/>
    <property type="match status" value="1"/>
</dbReference>
<dbReference type="GO" id="GO:0004176">
    <property type="term" value="F:ATP-dependent peptidase activity"/>
    <property type="evidence" value="ECO:0007669"/>
    <property type="project" value="InterPro"/>
</dbReference>
<evidence type="ECO:0000256" key="7">
    <source>
        <dbReference type="HAMAP-Rule" id="MF_00444"/>
    </source>
</evidence>
<dbReference type="EC" id="3.4.21.92" evidence="7"/>
<dbReference type="NCBIfam" id="NF001368">
    <property type="entry name" value="PRK00277.1"/>
    <property type="match status" value="1"/>
</dbReference>
<dbReference type="InterPro" id="IPR001907">
    <property type="entry name" value="ClpP"/>
</dbReference>
<reference evidence="10 11" key="1">
    <citation type="journal article" date="2016" name="Nat. Commun.">
        <title>Thousands of microbial genomes shed light on interconnected biogeochemical processes in an aquifer system.</title>
        <authorList>
            <person name="Anantharaman K."/>
            <person name="Brown C.T."/>
            <person name="Hug L.A."/>
            <person name="Sharon I."/>
            <person name="Castelle C.J."/>
            <person name="Probst A.J."/>
            <person name="Thomas B.C."/>
            <person name="Singh A."/>
            <person name="Wilkins M.J."/>
            <person name="Karaoz U."/>
            <person name="Brodie E.L."/>
            <person name="Williams K.H."/>
            <person name="Hubbard S.S."/>
            <person name="Banfield J.F."/>
        </authorList>
    </citation>
    <scope>NUCLEOTIDE SEQUENCE [LARGE SCALE GENOMIC DNA]</scope>
    <source>
        <strain evidence="11">RBG_16_55_9</strain>
    </source>
</reference>
<evidence type="ECO:0000256" key="8">
    <source>
        <dbReference type="PROSITE-ProRule" id="PRU10085"/>
    </source>
</evidence>
<dbReference type="GO" id="GO:0051117">
    <property type="term" value="F:ATPase binding"/>
    <property type="evidence" value="ECO:0007669"/>
    <property type="project" value="TreeGrafter"/>
</dbReference>
<dbReference type="GO" id="GO:0006515">
    <property type="term" value="P:protein quality control for misfolded or incompletely synthesized proteins"/>
    <property type="evidence" value="ECO:0007669"/>
    <property type="project" value="TreeGrafter"/>
</dbReference>
<dbReference type="NCBIfam" id="NF009205">
    <property type="entry name" value="PRK12553.1"/>
    <property type="match status" value="1"/>
</dbReference>
<dbReference type="PRINTS" id="PR00127">
    <property type="entry name" value="CLPPROTEASEP"/>
</dbReference>
<dbReference type="InterPro" id="IPR018215">
    <property type="entry name" value="ClpP_Ser_AS"/>
</dbReference>
<dbReference type="GO" id="GO:0005737">
    <property type="term" value="C:cytoplasm"/>
    <property type="evidence" value="ECO:0007669"/>
    <property type="project" value="UniProtKB-SubCell"/>
</dbReference>
<evidence type="ECO:0000256" key="2">
    <source>
        <dbReference type="ARBA" id="ARBA00022490"/>
    </source>
</evidence>
<dbReference type="Proteomes" id="UP000179157">
    <property type="component" value="Unassembled WGS sequence"/>
</dbReference>
<comment type="subunit">
    <text evidence="7">Fourteen ClpP subunits assemble into 2 heptameric rings which stack back to back to give a disk-like structure with a central cavity, resembling the structure of eukaryotic proteasomes.</text>
</comment>
<keyword evidence="2 7" id="KW-0963">Cytoplasm</keyword>
<comment type="similarity">
    <text evidence="1 7 9">Belongs to the peptidase S14 family.</text>
</comment>
<feature type="active site" description="Nucleophile" evidence="7">
    <location>
        <position position="103"/>
    </location>
</feature>
<dbReference type="InterPro" id="IPR029045">
    <property type="entry name" value="ClpP/crotonase-like_dom_sf"/>
</dbReference>
<dbReference type="HAMAP" id="MF_00444">
    <property type="entry name" value="ClpP"/>
    <property type="match status" value="1"/>
</dbReference>
<evidence type="ECO:0000256" key="5">
    <source>
        <dbReference type="ARBA" id="ARBA00022825"/>
    </source>
</evidence>
<feature type="active site" evidence="8">
    <location>
        <position position="103"/>
    </location>
</feature>
<evidence type="ECO:0000313" key="10">
    <source>
        <dbReference type="EMBL" id="OGF52865.1"/>
    </source>
</evidence>
<dbReference type="PANTHER" id="PTHR10381">
    <property type="entry name" value="ATP-DEPENDENT CLP PROTEASE PROTEOLYTIC SUBUNIT"/>
    <property type="match status" value="1"/>
</dbReference>
<protein>
    <recommendedName>
        <fullName evidence="7 9">ATP-dependent Clp protease proteolytic subunit</fullName>
        <ecNumber evidence="7">3.4.21.92</ecNumber>
    </recommendedName>
    <alternativeName>
        <fullName evidence="7">Endopeptidase Clp</fullName>
    </alternativeName>
</protein>
<dbReference type="STRING" id="1817864.A2Z21_04175"/>
<comment type="catalytic activity">
    <reaction evidence="6 7 8">
        <text>Hydrolysis of proteins to small peptides in the presence of ATP and magnesium. alpha-casein is the usual test substrate. In the absence of ATP, only oligopeptides shorter than five residues are hydrolyzed (such as succinyl-Leu-Tyr-|-NHMec, and Leu-Tyr-Leu-|-Tyr-Trp, in which cleavage of the -Tyr-|-Leu- and -Tyr-|-Trp bonds also occurs).</text>
        <dbReference type="EC" id="3.4.21.92"/>
    </reaction>
</comment>
<comment type="caution">
    <text evidence="10">The sequence shown here is derived from an EMBL/GenBank/DDBJ whole genome shotgun (WGS) entry which is preliminary data.</text>
</comment>
<name>A0A1F5UP07_FRAXR</name>
<evidence type="ECO:0000256" key="1">
    <source>
        <dbReference type="ARBA" id="ARBA00007039"/>
    </source>
</evidence>
<evidence type="ECO:0000313" key="11">
    <source>
        <dbReference type="Proteomes" id="UP000179157"/>
    </source>
</evidence>
<dbReference type="Gene3D" id="3.90.226.10">
    <property type="entry name" value="2-enoyl-CoA Hydratase, Chain A, domain 1"/>
    <property type="match status" value="1"/>
</dbReference>
<sequence>MERPRQQLIPFVIDRTGQYERSYDIYSRLLEDRIVFLQGPIDDHSANLVLAQLLFLEAKNPEQDIKIFINSPGGVITAGLAIYDTMQYVRCDVSTICVGQAASMGTVLLCAGTKGKRLALPNSRIHLHQPMGGAQGQAVDVQIQAMELIKARERLNYILTTHTEQPLEKINEDTDRDFFMNPEEALKYGLIDEIIVSRKTQQKR</sequence>
<keyword evidence="5 7" id="KW-0720">Serine protease</keyword>
<comment type="function">
    <text evidence="7">Cleaves peptides in various proteins in a process that requires ATP hydrolysis. Has a chymotrypsin-like activity. Plays a major role in the degradation of misfolded proteins.</text>
</comment>
<evidence type="ECO:0000256" key="9">
    <source>
        <dbReference type="RuleBase" id="RU003567"/>
    </source>
</evidence>
<dbReference type="Pfam" id="PF00574">
    <property type="entry name" value="CLP_protease"/>
    <property type="match status" value="1"/>
</dbReference>
<evidence type="ECO:0000256" key="6">
    <source>
        <dbReference type="ARBA" id="ARBA00034021"/>
    </source>
</evidence>
<proteinExistence type="inferred from homology"/>
<keyword evidence="3 7" id="KW-0645">Protease</keyword>
<dbReference type="SUPFAM" id="SSF52096">
    <property type="entry name" value="ClpP/crotonase"/>
    <property type="match status" value="1"/>
</dbReference>
<dbReference type="GO" id="GO:0009368">
    <property type="term" value="C:endopeptidase Clp complex"/>
    <property type="evidence" value="ECO:0007669"/>
    <property type="project" value="TreeGrafter"/>
</dbReference>
<dbReference type="FunFam" id="3.90.226.10:FF:000001">
    <property type="entry name" value="ATP-dependent Clp protease proteolytic subunit"/>
    <property type="match status" value="1"/>
</dbReference>